<dbReference type="eggNOG" id="ENOG502QSJX">
    <property type="taxonomic scope" value="Eukaryota"/>
</dbReference>
<evidence type="ECO:0008006" key="3">
    <source>
        <dbReference type="Google" id="ProtNLM"/>
    </source>
</evidence>
<dbReference type="STRING" id="294746.A5DFF9"/>
<dbReference type="KEGG" id="pgu:PGUG_02010"/>
<dbReference type="OrthoDB" id="10256055at2759"/>
<dbReference type="AlphaFoldDB" id="A5DFF9"/>
<reference evidence="1 2" key="1">
    <citation type="journal article" date="2009" name="Nature">
        <title>Evolution of pathogenicity and sexual reproduction in eight Candida genomes.</title>
        <authorList>
            <person name="Butler G."/>
            <person name="Rasmussen M.D."/>
            <person name="Lin M.F."/>
            <person name="Santos M.A."/>
            <person name="Sakthikumar S."/>
            <person name="Munro C.A."/>
            <person name="Rheinbay E."/>
            <person name="Grabherr M."/>
            <person name="Forche A."/>
            <person name="Reedy J.L."/>
            <person name="Agrafioti I."/>
            <person name="Arnaud M.B."/>
            <person name="Bates S."/>
            <person name="Brown A.J."/>
            <person name="Brunke S."/>
            <person name="Costanzo M.C."/>
            <person name="Fitzpatrick D.A."/>
            <person name="de Groot P.W."/>
            <person name="Harris D."/>
            <person name="Hoyer L.L."/>
            <person name="Hube B."/>
            <person name="Klis F.M."/>
            <person name="Kodira C."/>
            <person name="Lennard N."/>
            <person name="Logue M.E."/>
            <person name="Martin R."/>
            <person name="Neiman A.M."/>
            <person name="Nikolaou E."/>
            <person name="Quail M.A."/>
            <person name="Quinn J."/>
            <person name="Santos M.C."/>
            <person name="Schmitzberger F.F."/>
            <person name="Sherlock G."/>
            <person name="Shah P."/>
            <person name="Silverstein K.A."/>
            <person name="Skrzypek M.S."/>
            <person name="Soll D."/>
            <person name="Staggs R."/>
            <person name="Stansfield I."/>
            <person name="Stumpf M.P."/>
            <person name="Sudbery P.E."/>
            <person name="Srikantha T."/>
            <person name="Zeng Q."/>
            <person name="Berman J."/>
            <person name="Berriman M."/>
            <person name="Heitman J."/>
            <person name="Gow N.A."/>
            <person name="Lorenz M.C."/>
            <person name="Birren B.W."/>
            <person name="Kellis M."/>
            <person name="Cuomo C.A."/>
        </authorList>
    </citation>
    <scope>NUCLEOTIDE SEQUENCE [LARGE SCALE GENOMIC DNA]</scope>
    <source>
        <strain evidence="2">ATCC 6260 / CBS 566 / DSM 6381 / JCM 1539 / NBRC 10279 / NRRL Y-324</strain>
    </source>
</reference>
<proteinExistence type="predicted"/>
<dbReference type="VEuPathDB" id="FungiDB:PGUG_02010"/>
<organism evidence="1 2">
    <name type="scientific">Meyerozyma guilliermondii (strain ATCC 6260 / CBS 566 / DSM 6381 / JCM 1539 / NBRC 10279 / NRRL Y-324)</name>
    <name type="common">Yeast</name>
    <name type="synonym">Candida guilliermondii</name>
    <dbReference type="NCBI Taxonomy" id="294746"/>
    <lineage>
        <taxon>Eukaryota</taxon>
        <taxon>Fungi</taxon>
        <taxon>Dikarya</taxon>
        <taxon>Ascomycota</taxon>
        <taxon>Saccharomycotina</taxon>
        <taxon>Pichiomycetes</taxon>
        <taxon>Debaryomycetaceae</taxon>
        <taxon>Meyerozyma</taxon>
    </lineage>
</organism>
<dbReference type="GeneID" id="5127978"/>
<dbReference type="OMA" id="CVLMMSD"/>
<dbReference type="HOGENOM" id="CLU_045155_1_0_1"/>
<keyword evidence="2" id="KW-1185">Reference proteome</keyword>
<dbReference type="InParanoid" id="A5DFF9"/>
<name>A5DFF9_PICGU</name>
<sequence length="385" mass="43397">MATAELLSAIKAGNGYKGFSEEFYDSSVLGETYAQLKKYESVKFDPMVHLKFYSEDPIHKFNFNNTRRLTMEELGLTSKKQISHIGVSDPFPLFTTEAIEIMKQELLQKDLFLKYARLSYNSTSGTDCVVRGYAVDNGIVNTPFIHAAWTHPKTMELVSLMAGVELEIVFDYEIAHTNIAMTDEETASKEKESALARSVPQDVENIPAVVGWHRDSYPFVCVLMMSDTTNMVGGETALRMGDVTGNKFAVVPSPQSGHACVLQGGLIEHIAQKPAGMTERITMVTSYRPKDPLKYDSSNLKTVRPEINFGSIYNTFYPQWVKYRCQVAIKRLENVVENMTDEAGNFDKDSVTDLLSNVEEYVKDSYEEMKVSPSEWEKLRKKVGM</sequence>
<dbReference type="PANTHER" id="PTHR41677:SF1">
    <property type="entry name" value="FE2OG DIOXYGENASE DOMAIN-CONTAINING PROTEIN"/>
    <property type="match status" value="1"/>
</dbReference>
<accession>A5DFF9</accession>
<protein>
    <recommendedName>
        <fullName evidence="3">Fe2OG dioxygenase domain-containing protein</fullName>
    </recommendedName>
</protein>
<dbReference type="RefSeq" id="XP_001486339.2">
    <property type="nucleotide sequence ID" value="XM_001486289.1"/>
</dbReference>
<evidence type="ECO:0000313" key="2">
    <source>
        <dbReference type="Proteomes" id="UP000001997"/>
    </source>
</evidence>
<dbReference type="EMBL" id="CH408156">
    <property type="protein sequence ID" value="EDK37912.2"/>
    <property type="molecule type" value="Genomic_DNA"/>
</dbReference>
<gene>
    <name evidence="1" type="ORF">PGUG_02010</name>
</gene>
<evidence type="ECO:0000313" key="1">
    <source>
        <dbReference type="EMBL" id="EDK37912.2"/>
    </source>
</evidence>
<dbReference type="PANTHER" id="PTHR41677">
    <property type="entry name" value="YALI0B19030P"/>
    <property type="match status" value="1"/>
</dbReference>
<dbReference type="Proteomes" id="UP000001997">
    <property type="component" value="Unassembled WGS sequence"/>
</dbReference>